<keyword evidence="1" id="KW-0328">Glycosyltransferase</keyword>
<evidence type="ECO:0000259" key="3">
    <source>
        <dbReference type="Pfam" id="PF00534"/>
    </source>
</evidence>
<dbReference type="OrthoDB" id="9801609at2"/>
<keyword evidence="2 5" id="KW-0808">Transferase</keyword>
<reference evidence="5 6" key="1">
    <citation type="submission" date="2014-01" db="EMBL/GenBank/DDBJ databases">
        <title>Actinotalea ferrariae CF5-4.</title>
        <authorList>
            <person name="Chen F."/>
            <person name="Li Y."/>
            <person name="Wang G."/>
        </authorList>
    </citation>
    <scope>NUCLEOTIDE SEQUENCE [LARGE SCALE GENOMIC DNA]</scope>
    <source>
        <strain evidence="5 6">CF5-4</strain>
    </source>
</reference>
<dbReference type="GO" id="GO:0016757">
    <property type="term" value="F:glycosyltransferase activity"/>
    <property type="evidence" value="ECO:0007669"/>
    <property type="project" value="UniProtKB-KW"/>
</dbReference>
<dbReference type="AlphaFoldDB" id="A0A021VUE9"/>
<dbReference type="Pfam" id="PF00534">
    <property type="entry name" value="Glycos_transf_1"/>
    <property type="match status" value="1"/>
</dbReference>
<dbReference type="CDD" id="cd03809">
    <property type="entry name" value="GT4_MtfB-like"/>
    <property type="match status" value="1"/>
</dbReference>
<feature type="domain" description="Glycosyl transferase family 1" evidence="3">
    <location>
        <begin position="186"/>
        <end position="329"/>
    </location>
</feature>
<protein>
    <submittedName>
        <fullName evidence="5">Glycosyl transferase family 1</fullName>
    </submittedName>
</protein>
<dbReference type="PANTHER" id="PTHR46401">
    <property type="entry name" value="GLYCOSYLTRANSFERASE WBBK-RELATED"/>
    <property type="match status" value="1"/>
</dbReference>
<dbReference type="Gene3D" id="3.40.50.2000">
    <property type="entry name" value="Glycogen Phosphorylase B"/>
    <property type="match status" value="2"/>
</dbReference>
<keyword evidence="6" id="KW-1185">Reference proteome</keyword>
<organism evidence="5 6">
    <name type="scientific">Actinotalea ferrariae CF5-4</name>
    <dbReference type="NCBI Taxonomy" id="948458"/>
    <lineage>
        <taxon>Bacteria</taxon>
        <taxon>Bacillati</taxon>
        <taxon>Actinomycetota</taxon>
        <taxon>Actinomycetes</taxon>
        <taxon>Micrococcales</taxon>
        <taxon>Cellulomonadaceae</taxon>
        <taxon>Actinotalea</taxon>
    </lineage>
</organism>
<dbReference type="GO" id="GO:0009103">
    <property type="term" value="P:lipopolysaccharide biosynthetic process"/>
    <property type="evidence" value="ECO:0007669"/>
    <property type="project" value="TreeGrafter"/>
</dbReference>
<evidence type="ECO:0000259" key="4">
    <source>
        <dbReference type="Pfam" id="PF13439"/>
    </source>
</evidence>
<dbReference type="SUPFAM" id="SSF53756">
    <property type="entry name" value="UDP-Glycosyltransferase/glycogen phosphorylase"/>
    <property type="match status" value="1"/>
</dbReference>
<name>A0A021VUE9_9CELL</name>
<dbReference type="EMBL" id="AXCW01000018">
    <property type="protein sequence ID" value="EYR64776.1"/>
    <property type="molecule type" value="Genomic_DNA"/>
</dbReference>
<feature type="domain" description="Glycosyltransferase subfamily 4-like N-terminal" evidence="4">
    <location>
        <begin position="11"/>
        <end position="166"/>
    </location>
</feature>
<dbReference type="PANTHER" id="PTHR46401:SF2">
    <property type="entry name" value="GLYCOSYLTRANSFERASE WBBK-RELATED"/>
    <property type="match status" value="1"/>
</dbReference>
<evidence type="ECO:0000313" key="5">
    <source>
        <dbReference type="EMBL" id="EYR64776.1"/>
    </source>
</evidence>
<evidence type="ECO:0000256" key="2">
    <source>
        <dbReference type="ARBA" id="ARBA00022679"/>
    </source>
</evidence>
<evidence type="ECO:0000256" key="1">
    <source>
        <dbReference type="ARBA" id="ARBA00022676"/>
    </source>
</evidence>
<sequence>MTVEQLWQPVPGGSGTYITELLAALDRRQDTQVRGLAAAHRPRSGRGPRGVTVDHAPLPRRVLYDAWNGLRAPRAEALLRRPVDVVHATTWAVPPTTRPLVVTVHDLAFLHDPGHFTARGARFFVRSLERVVDEASAVIVPSRVVAEDCVAHGIEESRLHVVPHGVRVPAVTARQVDDLRRRHGLHRPYVLWAGTLEPRKNVERLVAAFELVRGERPGMELVLVGPSGWGGRTTSDAPGVRALGRLSWHDLHTAYAGAEAFCFPSIREGFGLPVLEAMAHGVPVVTSAGTSMAEVVGDPDNGVLVDPADASSVAAGILDALDRRSPLAERSLRRAADFTWDRSAAATRAVYGLAQEA</sequence>
<accession>A0A021VUE9</accession>
<comment type="caution">
    <text evidence="5">The sequence shown here is derived from an EMBL/GenBank/DDBJ whole genome shotgun (WGS) entry which is preliminary data.</text>
</comment>
<proteinExistence type="predicted"/>
<dbReference type="Pfam" id="PF13439">
    <property type="entry name" value="Glyco_transf_4"/>
    <property type="match status" value="1"/>
</dbReference>
<gene>
    <name evidence="5" type="ORF">N866_05200</name>
</gene>
<dbReference type="InterPro" id="IPR028098">
    <property type="entry name" value="Glyco_trans_4-like_N"/>
</dbReference>
<dbReference type="Proteomes" id="UP000019753">
    <property type="component" value="Unassembled WGS sequence"/>
</dbReference>
<dbReference type="InterPro" id="IPR001296">
    <property type="entry name" value="Glyco_trans_1"/>
</dbReference>
<evidence type="ECO:0000313" key="6">
    <source>
        <dbReference type="Proteomes" id="UP000019753"/>
    </source>
</evidence>